<dbReference type="RefSeq" id="WP_229430357.1">
    <property type="nucleotide sequence ID" value="NZ_JAJHPV010000002.1"/>
</dbReference>
<gene>
    <name evidence="1" type="ORF">LMJ30_00415</name>
</gene>
<reference evidence="1 2" key="1">
    <citation type="submission" date="2021-11" db="EMBL/GenBank/DDBJ databases">
        <authorList>
            <person name="Huq M.A."/>
        </authorList>
    </citation>
    <scope>NUCLEOTIDE SEQUENCE [LARGE SCALE GENOMIC DNA]</scope>
    <source>
        <strain evidence="1 2">MAHUQ-52</strain>
    </source>
</reference>
<evidence type="ECO:0008006" key="3">
    <source>
        <dbReference type="Google" id="ProtNLM"/>
    </source>
</evidence>
<comment type="caution">
    <text evidence="1">The sequence shown here is derived from an EMBL/GenBank/DDBJ whole genome shotgun (WGS) entry which is preliminary data.</text>
</comment>
<dbReference type="SUPFAM" id="SSF88723">
    <property type="entry name" value="PIN domain-like"/>
    <property type="match status" value="1"/>
</dbReference>
<sequence>MTAVIFDTNILIDALIGYPEALSELAYWDMPAISAITWIETYSGASADEMPKFDKFLGSLGFEVLSPPATLNPG</sequence>
<keyword evidence="2" id="KW-1185">Reference proteome</keyword>
<dbReference type="InterPro" id="IPR029060">
    <property type="entry name" value="PIN-like_dom_sf"/>
</dbReference>
<protein>
    <recommendedName>
        <fullName evidence="3">PIN domain-containing protein</fullName>
    </recommendedName>
</protein>
<name>A0ABS8IMG4_9BURK</name>
<dbReference type="EMBL" id="JAJHPV010000002">
    <property type="protein sequence ID" value="MCC6069420.1"/>
    <property type="molecule type" value="Genomic_DNA"/>
</dbReference>
<dbReference type="Gene3D" id="3.40.50.1010">
    <property type="entry name" value="5'-nuclease"/>
    <property type="match status" value="1"/>
</dbReference>
<evidence type="ECO:0000313" key="2">
    <source>
        <dbReference type="Proteomes" id="UP001198701"/>
    </source>
</evidence>
<proteinExistence type="predicted"/>
<accession>A0ABS8IMG4</accession>
<organism evidence="1 2">
    <name type="scientific">Massilia agrisoli</name>
    <dbReference type="NCBI Taxonomy" id="2892444"/>
    <lineage>
        <taxon>Bacteria</taxon>
        <taxon>Pseudomonadati</taxon>
        <taxon>Pseudomonadota</taxon>
        <taxon>Betaproteobacteria</taxon>
        <taxon>Burkholderiales</taxon>
        <taxon>Oxalobacteraceae</taxon>
        <taxon>Telluria group</taxon>
        <taxon>Massilia</taxon>
    </lineage>
</organism>
<dbReference type="Proteomes" id="UP001198701">
    <property type="component" value="Unassembled WGS sequence"/>
</dbReference>
<evidence type="ECO:0000313" key="1">
    <source>
        <dbReference type="EMBL" id="MCC6069420.1"/>
    </source>
</evidence>